<dbReference type="InterPro" id="IPR028427">
    <property type="entry name" value="Met_Sox_Rdtase_MsrB"/>
</dbReference>
<dbReference type="STRING" id="1797690.A3B23_01240"/>
<comment type="catalytic activity">
    <reaction evidence="3">
        <text>L-methionyl-[protein] + [thioredoxin]-disulfide + H2O = L-methionyl-(R)-S-oxide-[protein] + [thioredoxin]-dithiol</text>
        <dbReference type="Rhea" id="RHEA:24164"/>
        <dbReference type="Rhea" id="RHEA-COMP:10698"/>
        <dbReference type="Rhea" id="RHEA-COMP:10700"/>
        <dbReference type="Rhea" id="RHEA-COMP:12313"/>
        <dbReference type="Rhea" id="RHEA-COMP:12314"/>
        <dbReference type="ChEBI" id="CHEBI:15377"/>
        <dbReference type="ChEBI" id="CHEBI:16044"/>
        <dbReference type="ChEBI" id="CHEBI:29950"/>
        <dbReference type="ChEBI" id="CHEBI:45764"/>
        <dbReference type="ChEBI" id="CHEBI:50058"/>
        <dbReference type="EC" id="1.8.4.12"/>
    </reaction>
</comment>
<dbReference type="PROSITE" id="PS51790">
    <property type="entry name" value="MSRB"/>
    <property type="match status" value="1"/>
</dbReference>
<keyword evidence="2" id="KW-0560">Oxidoreductase</keyword>
<dbReference type="EC" id="1.8.4.12" evidence="1"/>
<comment type="caution">
    <text evidence="5">The sequence shown here is derived from an EMBL/GenBank/DDBJ whole genome shotgun (WGS) entry which is preliminary data.</text>
</comment>
<dbReference type="NCBIfam" id="TIGR00357">
    <property type="entry name" value="peptide-methionine (R)-S-oxide reductase MsrB"/>
    <property type="match status" value="1"/>
</dbReference>
<evidence type="ECO:0000256" key="2">
    <source>
        <dbReference type="ARBA" id="ARBA00023002"/>
    </source>
</evidence>
<evidence type="ECO:0000259" key="4">
    <source>
        <dbReference type="PROSITE" id="PS51790"/>
    </source>
</evidence>
<organism evidence="5 6">
    <name type="scientific">Candidatus Colwellbacteria bacterium RIFCSPLOWO2_01_FULL_48_10</name>
    <dbReference type="NCBI Taxonomy" id="1797690"/>
    <lineage>
        <taxon>Bacteria</taxon>
        <taxon>Candidatus Colwelliibacteriota</taxon>
    </lineage>
</organism>
<protein>
    <recommendedName>
        <fullName evidence="1">peptide-methionine (R)-S-oxide reductase</fullName>
        <ecNumber evidence="1">1.8.4.12</ecNumber>
    </recommendedName>
</protein>
<dbReference type="GO" id="GO:0005737">
    <property type="term" value="C:cytoplasm"/>
    <property type="evidence" value="ECO:0007669"/>
    <property type="project" value="TreeGrafter"/>
</dbReference>
<dbReference type="SUPFAM" id="SSF51316">
    <property type="entry name" value="Mss4-like"/>
    <property type="match status" value="1"/>
</dbReference>
<dbReference type="InterPro" id="IPR002579">
    <property type="entry name" value="Met_Sox_Rdtase_MsrB_dom"/>
</dbReference>
<dbReference type="GO" id="GO:0033743">
    <property type="term" value="F:peptide-methionine (R)-S-oxide reductase activity"/>
    <property type="evidence" value="ECO:0007669"/>
    <property type="project" value="UniProtKB-EC"/>
</dbReference>
<dbReference type="Pfam" id="PF01641">
    <property type="entry name" value="SelR"/>
    <property type="match status" value="1"/>
</dbReference>
<evidence type="ECO:0000313" key="5">
    <source>
        <dbReference type="EMBL" id="OGY59562.1"/>
    </source>
</evidence>
<sequence length="128" mass="14132">MNPKKDLEPTLKHVALENGTEAPFSGKYFKETARGTYNCAVCANPLFASDTKFETKIPGLMGWPSFDDAISGSIELRPDDSDGMQRTEVVCKNCKAHLGHVFDDKSETKTGKHYCINSVCLNLEKDNA</sequence>
<name>A0A1G1Z4K6_9BACT</name>
<dbReference type="PANTHER" id="PTHR10173">
    <property type="entry name" value="METHIONINE SULFOXIDE REDUCTASE"/>
    <property type="match status" value="1"/>
</dbReference>
<reference evidence="5 6" key="1">
    <citation type="journal article" date="2016" name="Nat. Commun.">
        <title>Thousands of microbial genomes shed light on interconnected biogeochemical processes in an aquifer system.</title>
        <authorList>
            <person name="Anantharaman K."/>
            <person name="Brown C.T."/>
            <person name="Hug L.A."/>
            <person name="Sharon I."/>
            <person name="Castelle C.J."/>
            <person name="Probst A.J."/>
            <person name="Thomas B.C."/>
            <person name="Singh A."/>
            <person name="Wilkins M.J."/>
            <person name="Karaoz U."/>
            <person name="Brodie E.L."/>
            <person name="Williams K.H."/>
            <person name="Hubbard S.S."/>
            <person name="Banfield J.F."/>
        </authorList>
    </citation>
    <scope>NUCLEOTIDE SEQUENCE [LARGE SCALE GENOMIC DNA]</scope>
</reference>
<evidence type="ECO:0000256" key="3">
    <source>
        <dbReference type="ARBA" id="ARBA00048488"/>
    </source>
</evidence>
<dbReference type="Gene3D" id="2.170.150.20">
    <property type="entry name" value="Peptide methionine sulfoxide reductase"/>
    <property type="match status" value="1"/>
</dbReference>
<dbReference type="Proteomes" id="UP000178744">
    <property type="component" value="Unassembled WGS sequence"/>
</dbReference>
<dbReference type="EMBL" id="MHIY01000023">
    <property type="protein sequence ID" value="OGY59562.1"/>
    <property type="molecule type" value="Genomic_DNA"/>
</dbReference>
<dbReference type="AlphaFoldDB" id="A0A1G1Z4K6"/>
<dbReference type="GO" id="GO:0030091">
    <property type="term" value="P:protein repair"/>
    <property type="evidence" value="ECO:0007669"/>
    <property type="project" value="InterPro"/>
</dbReference>
<evidence type="ECO:0000256" key="1">
    <source>
        <dbReference type="ARBA" id="ARBA00012499"/>
    </source>
</evidence>
<proteinExistence type="predicted"/>
<dbReference type="GO" id="GO:0006979">
    <property type="term" value="P:response to oxidative stress"/>
    <property type="evidence" value="ECO:0007669"/>
    <property type="project" value="InterPro"/>
</dbReference>
<dbReference type="InterPro" id="IPR011057">
    <property type="entry name" value="Mss4-like_sf"/>
</dbReference>
<accession>A0A1G1Z4K6</accession>
<feature type="domain" description="MsrB" evidence="4">
    <location>
        <begin position="1"/>
        <end position="126"/>
    </location>
</feature>
<dbReference type="PANTHER" id="PTHR10173:SF52">
    <property type="entry name" value="METHIONINE-R-SULFOXIDE REDUCTASE B1"/>
    <property type="match status" value="1"/>
</dbReference>
<gene>
    <name evidence="5" type="ORF">A3B23_01240</name>
</gene>
<evidence type="ECO:0000313" key="6">
    <source>
        <dbReference type="Proteomes" id="UP000178744"/>
    </source>
</evidence>